<keyword evidence="3" id="KW-1185">Reference proteome</keyword>
<sequence>MLQFRQNLYTEEHNFSHEGQNAAANNGEPSAAGIGTVELRLSSVVVQDNNTPAIFPYPGYAKLYLLCIVATSAAAGGYQLHLRSFDQVADGDALNMDKTIYYWKKDQPTEVAPVQIHVFTSLIKSKQPLRDVAAVLSELYRDASYKLLTATLDKLIKGATPIPDISNLLFNIAGIAGKYLEKVDDRPLLTWYQSFTGVAASGTVLGKTEKMAANCYVTINLSMVVRNDLPAAEEPRKEKPQAGSVPLLFPYQQ</sequence>
<dbReference type="EMBL" id="FQUO01000003">
    <property type="protein sequence ID" value="SHE81128.1"/>
    <property type="molecule type" value="Genomic_DNA"/>
</dbReference>
<dbReference type="RefSeq" id="WP_073040442.1">
    <property type="nucleotide sequence ID" value="NZ_FQUO01000003.1"/>
</dbReference>
<reference evidence="2 3" key="1">
    <citation type="submission" date="2016-11" db="EMBL/GenBank/DDBJ databases">
        <authorList>
            <person name="Jaros S."/>
            <person name="Januszkiewicz K."/>
            <person name="Wedrychowicz H."/>
        </authorList>
    </citation>
    <scope>NUCLEOTIDE SEQUENCE [LARGE SCALE GENOMIC DNA]</scope>
    <source>
        <strain evidence="2 3">DSM 26897</strain>
    </source>
</reference>
<name>A0A1M4WIR9_9BACT</name>
<evidence type="ECO:0000256" key="1">
    <source>
        <dbReference type="SAM" id="MobiDB-lite"/>
    </source>
</evidence>
<accession>A0A1M4WIR9</accession>
<feature type="region of interest" description="Disordered" evidence="1">
    <location>
        <begin position="232"/>
        <end position="253"/>
    </location>
</feature>
<dbReference type="AlphaFoldDB" id="A0A1M4WIR9"/>
<evidence type="ECO:0000313" key="3">
    <source>
        <dbReference type="Proteomes" id="UP000184368"/>
    </source>
</evidence>
<protein>
    <submittedName>
        <fullName evidence="2">Uncharacterized protein</fullName>
    </submittedName>
</protein>
<evidence type="ECO:0000313" key="2">
    <source>
        <dbReference type="EMBL" id="SHE81128.1"/>
    </source>
</evidence>
<organism evidence="2 3">
    <name type="scientific">Cnuella takakiae</name>
    <dbReference type="NCBI Taxonomy" id="1302690"/>
    <lineage>
        <taxon>Bacteria</taxon>
        <taxon>Pseudomonadati</taxon>
        <taxon>Bacteroidota</taxon>
        <taxon>Chitinophagia</taxon>
        <taxon>Chitinophagales</taxon>
        <taxon>Chitinophagaceae</taxon>
        <taxon>Cnuella</taxon>
    </lineage>
</organism>
<dbReference type="OrthoDB" id="669345at2"/>
<dbReference type="Proteomes" id="UP000184368">
    <property type="component" value="Unassembled WGS sequence"/>
</dbReference>
<gene>
    <name evidence="2" type="ORF">SAMN05444008_10342</name>
</gene>
<dbReference type="STRING" id="1302690.BUE76_07180"/>
<proteinExistence type="predicted"/>